<protein>
    <recommendedName>
        <fullName evidence="4">Lipoprotein</fullName>
    </recommendedName>
</protein>
<evidence type="ECO:0000256" key="1">
    <source>
        <dbReference type="SAM" id="SignalP"/>
    </source>
</evidence>
<dbReference type="Proteomes" id="UP001448498">
    <property type="component" value="Chromosome 3"/>
</dbReference>
<evidence type="ECO:0008006" key="4">
    <source>
        <dbReference type="Google" id="ProtNLM"/>
    </source>
</evidence>
<name>A0ABZ3DN79_9BURK</name>
<proteinExistence type="predicted"/>
<feature type="signal peptide" evidence="1">
    <location>
        <begin position="1"/>
        <end position="20"/>
    </location>
</feature>
<accession>A0ABZ3DN79</accession>
<keyword evidence="1" id="KW-0732">Signal</keyword>
<dbReference type="PROSITE" id="PS51257">
    <property type="entry name" value="PROKAR_LIPOPROTEIN"/>
    <property type="match status" value="1"/>
</dbReference>
<reference evidence="2 3" key="1">
    <citation type="submission" date="2022-10" db="EMBL/GenBank/DDBJ databases">
        <title>Genomic of Burkholderia cepacia PN-1.</title>
        <authorList>
            <person name="Yang Y."/>
            <person name="Guan H."/>
            <person name="Huang J."/>
        </authorList>
    </citation>
    <scope>NUCLEOTIDE SEQUENCE [LARGE SCALE GENOMIC DNA]</scope>
    <source>
        <strain evidence="2 3">PN-1</strain>
    </source>
</reference>
<evidence type="ECO:0000313" key="3">
    <source>
        <dbReference type="Proteomes" id="UP001448498"/>
    </source>
</evidence>
<organism evidence="2 3">
    <name type="scientific">Burkholderia arboris</name>
    <dbReference type="NCBI Taxonomy" id="488730"/>
    <lineage>
        <taxon>Bacteria</taxon>
        <taxon>Pseudomonadati</taxon>
        <taxon>Pseudomonadota</taxon>
        <taxon>Betaproteobacteria</taxon>
        <taxon>Burkholderiales</taxon>
        <taxon>Burkholderiaceae</taxon>
        <taxon>Burkholderia</taxon>
        <taxon>Burkholderia cepacia complex</taxon>
    </lineage>
</organism>
<feature type="chain" id="PRO_5046567754" description="Lipoprotein" evidence="1">
    <location>
        <begin position="21"/>
        <end position="72"/>
    </location>
</feature>
<gene>
    <name evidence="2" type="ORF">OHZ10_29275</name>
</gene>
<sequence>MKYMLLACVSLFLAGCDPLANNITGNVKVSSIIADDGVPCVLAVGGGQGGLAISCDWSAPRPGRAPTAFAGR</sequence>
<keyword evidence="3" id="KW-1185">Reference proteome</keyword>
<dbReference type="RefSeq" id="WP_342705167.1">
    <property type="nucleotide sequence ID" value="NZ_CP109822.1"/>
</dbReference>
<evidence type="ECO:0000313" key="2">
    <source>
        <dbReference type="EMBL" id="XAE50584.1"/>
    </source>
</evidence>
<dbReference type="EMBL" id="CP109822">
    <property type="protein sequence ID" value="XAE50584.1"/>
    <property type="molecule type" value="Genomic_DNA"/>
</dbReference>